<reference evidence="2 3" key="1">
    <citation type="submission" date="2016-10" db="EMBL/GenBank/DDBJ databases">
        <authorList>
            <person name="de Groot N.N."/>
        </authorList>
    </citation>
    <scope>NUCLEOTIDE SEQUENCE [LARGE SCALE GENOMIC DNA]</scope>
    <source>
        <strain evidence="2 3">DSM 19886</strain>
    </source>
</reference>
<dbReference type="STRING" id="192904.SAMN04488514_11378"/>
<protein>
    <recommendedName>
        <fullName evidence="4">Neutral/alkaline non-lysosomal ceramidase, N-terminal</fullName>
    </recommendedName>
</protein>
<evidence type="ECO:0000313" key="2">
    <source>
        <dbReference type="EMBL" id="SDM71293.1"/>
    </source>
</evidence>
<keyword evidence="3" id="KW-1185">Reference proteome</keyword>
<proteinExistence type="predicted"/>
<feature type="chain" id="PRO_5011501375" description="Neutral/alkaline non-lysosomal ceramidase, N-terminal" evidence="1">
    <location>
        <begin position="29"/>
        <end position="493"/>
    </location>
</feature>
<gene>
    <name evidence="2" type="ORF">SAMN04488514_11378</name>
</gene>
<accession>A0A1G9VGT7</accession>
<dbReference type="Proteomes" id="UP000199440">
    <property type="component" value="Unassembled WGS sequence"/>
</dbReference>
<dbReference type="RefSeq" id="WP_218129618.1">
    <property type="nucleotide sequence ID" value="NZ_FNGV01000013.1"/>
</dbReference>
<evidence type="ECO:0000313" key="3">
    <source>
        <dbReference type="Proteomes" id="UP000199440"/>
    </source>
</evidence>
<feature type="signal peptide" evidence="1">
    <location>
        <begin position="1"/>
        <end position="28"/>
    </location>
</feature>
<dbReference type="EMBL" id="FNGV01000013">
    <property type="protein sequence ID" value="SDM71293.1"/>
    <property type="molecule type" value="Genomic_DNA"/>
</dbReference>
<name>A0A1G9VGT7_9FLAO</name>
<keyword evidence="1" id="KW-0732">Signal</keyword>
<dbReference type="AlphaFoldDB" id="A0A1G9VGT7"/>
<organism evidence="2 3">
    <name type="scientific">Kriegella aquimaris</name>
    <dbReference type="NCBI Taxonomy" id="192904"/>
    <lineage>
        <taxon>Bacteria</taxon>
        <taxon>Pseudomonadati</taxon>
        <taxon>Bacteroidota</taxon>
        <taxon>Flavobacteriia</taxon>
        <taxon>Flavobacteriales</taxon>
        <taxon>Flavobacteriaceae</taxon>
        <taxon>Kriegella</taxon>
    </lineage>
</organism>
<evidence type="ECO:0000256" key="1">
    <source>
        <dbReference type="SAM" id="SignalP"/>
    </source>
</evidence>
<evidence type="ECO:0008006" key="4">
    <source>
        <dbReference type="Google" id="ProtNLM"/>
    </source>
</evidence>
<sequence>MKLKNTFSYMVVWLFAVVMLIGTQTAHAQGKDENQAVFRAGAATANITPFLGGGIVGGWGTPPAEYVHDELHARCLVLDDGTTKLVFIIVDNVGLPFNLIDKAKRIIQEETGIKKENIMISATHTHSAVSGHGKGEKRREFVEGEDFDEYQTLIIRRIADVARIALVNLEPAEIGWGVGSVPQHVFVRRWKMKPGTPMPNPFGGEDKVVMNPGHSDNLLEPAAEPDPEVSFISVRSSDGKPIALLANYSLHYVGYVGDKSISADYFAMFADRIQELLKSGRQDPPFVGIMSNGTSGNVNNNNYAIANSNIREPYVKMRMVADDVAEEVFRVHKEITFHKWVPLAAAAEELKLHVRKPSPKELSRAEEVINKPETYKPVHRHEVTYAHRLIKLRDEWPNDIDVVLQTFRIGDLGVAAIPFEVFAQIGMDIKAKSPFKQSFTVGLANGLYGYLPTPEEHKLGGYETWYGTNNVEFEASTKIVTKLMDLFSEIDGK</sequence>